<keyword evidence="2" id="KW-1185">Reference proteome</keyword>
<dbReference type="STRING" id="767452.AVL62_04810"/>
<proteinExistence type="predicted"/>
<sequence length="306" mass="34140">MTTPEEVFAHYRPRPHLVDPAVWTKVRPSAVEATRAADYVSVASALNAMSAVTHFLVWTHGQGLGLELEKCFLPEHVEHYCASTMQSLSPESRSTRRGYLRRVGRACTKDAPWPAEPKPFSGNNTILPPYTPEEVEGFWKAAEAQSTPLRTRVALAMLTLGLGAGVQPGEMLRVTADHVSIHPDDHRLMVIRLESRTTPVLAKYTNRLRDLCSRYPEEPLVGKHRPTAKDPLGTLRQDVAWPGWLPRFRVSRLRTTWMADVLTLDLRISEFMVIAGNVSSKSLEVIAPDVPGRWEGDAYLFKGAGL</sequence>
<dbReference type="EMBL" id="LQBL01000022">
    <property type="protein sequence ID" value="KUG55634.1"/>
    <property type="molecule type" value="Genomic_DNA"/>
</dbReference>
<dbReference type="AlphaFoldDB" id="A0A0W8I8L9"/>
<dbReference type="InterPro" id="IPR011010">
    <property type="entry name" value="DNA_brk_join_enz"/>
</dbReference>
<accession>A0A0W8I8L9</accession>
<name>A0A0W8I8L9_9MICO</name>
<dbReference type="Proteomes" id="UP000054837">
    <property type="component" value="Unassembled WGS sequence"/>
</dbReference>
<evidence type="ECO:0000313" key="1">
    <source>
        <dbReference type="EMBL" id="KUG55634.1"/>
    </source>
</evidence>
<reference evidence="1 2" key="1">
    <citation type="submission" date="2015-12" db="EMBL/GenBank/DDBJ databases">
        <title>Serinicoccus chungangenesis strain CD08_5 genome sequencing and assembly.</title>
        <authorList>
            <person name="Chander A.M."/>
            <person name="Kaur G."/>
            <person name="Nair G.R."/>
            <person name="Dhawan D.K."/>
            <person name="Kochhar R.K."/>
            <person name="Mayilraj S."/>
            <person name="Bhadada S.K."/>
        </authorList>
    </citation>
    <scope>NUCLEOTIDE SEQUENCE [LARGE SCALE GENOMIC DNA]</scope>
    <source>
        <strain evidence="1 2">CD08_5</strain>
    </source>
</reference>
<protein>
    <recommendedName>
        <fullName evidence="3">Tyr recombinase domain-containing protein</fullName>
    </recommendedName>
</protein>
<dbReference type="SUPFAM" id="SSF56349">
    <property type="entry name" value="DNA breaking-rejoining enzymes"/>
    <property type="match status" value="1"/>
</dbReference>
<comment type="caution">
    <text evidence="1">The sequence shown here is derived from an EMBL/GenBank/DDBJ whole genome shotgun (WGS) entry which is preliminary data.</text>
</comment>
<dbReference type="GO" id="GO:0003677">
    <property type="term" value="F:DNA binding"/>
    <property type="evidence" value="ECO:0007669"/>
    <property type="project" value="InterPro"/>
</dbReference>
<organism evidence="1 2">
    <name type="scientific">Serinicoccus chungangensis</name>
    <dbReference type="NCBI Taxonomy" id="767452"/>
    <lineage>
        <taxon>Bacteria</taxon>
        <taxon>Bacillati</taxon>
        <taxon>Actinomycetota</taxon>
        <taxon>Actinomycetes</taxon>
        <taxon>Micrococcales</taxon>
        <taxon>Ornithinimicrobiaceae</taxon>
        <taxon>Serinicoccus</taxon>
    </lineage>
</organism>
<evidence type="ECO:0000313" key="2">
    <source>
        <dbReference type="Proteomes" id="UP000054837"/>
    </source>
</evidence>
<gene>
    <name evidence="1" type="ORF">AVL62_04810</name>
</gene>
<evidence type="ECO:0008006" key="3">
    <source>
        <dbReference type="Google" id="ProtNLM"/>
    </source>
</evidence>